<dbReference type="InterPro" id="IPR047589">
    <property type="entry name" value="DUF11_rpt"/>
</dbReference>
<dbReference type="Pfam" id="PF21959">
    <property type="entry name" value="DUF6923"/>
    <property type="match status" value="1"/>
</dbReference>
<reference evidence="5" key="1">
    <citation type="journal article" date="2013" name="Genome Announc.">
        <title>Draft Genome Sequence of Loktanella cinnabarina LL-001T, Isolated from Deep-Sea Floor Sediment.</title>
        <authorList>
            <person name="Nishi S."/>
            <person name="Tsubouchi T."/>
            <person name="Takaki Y."/>
            <person name="Koyanagi R."/>
            <person name="Satoh N."/>
            <person name="Maruyama T."/>
            <person name="Hatada Y."/>
        </authorList>
    </citation>
    <scope>NUCLEOTIDE SEQUENCE [LARGE SCALE GENOMIC DNA]</scope>
    <source>
        <strain evidence="5">LL-001</strain>
    </source>
</reference>
<dbReference type="Gene3D" id="2.60.40.10">
    <property type="entry name" value="Immunoglobulins"/>
    <property type="match status" value="1"/>
</dbReference>
<dbReference type="InterPro" id="IPR054215">
    <property type="entry name" value="DUF6923"/>
</dbReference>
<evidence type="ECO:0000313" key="5">
    <source>
        <dbReference type="EMBL" id="GAD57393.1"/>
    </source>
</evidence>
<evidence type="ECO:0000256" key="1">
    <source>
        <dbReference type="SAM" id="MobiDB-lite"/>
    </source>
</evidence>
<dbReference type="SUPFAM" id="SSF117074">
    <property type="entry name" value="Hypothetical protein PA1324"/>
    <property type="match status" value="1"/>
</dbReference>
<dbReference type="Pfam" id="PF01345">
    <property type="entry name" value="DUF11"/>
    <property type="match status" value="1"/>
</dbReference>
<dbReference type="InterPro" id="IPR001434">
    <property type="entry name" value="OmcB-like_DUF11"/>
</dbReference>
<comment type="caution">
    <text evidence="5">The sequence shown here is derived from an EMBL/GenBank/DDBJ whole genome shotgun (WGS) entry which is preliminary data.</text>
</comment>
<dbReference type="EMBL" id="BATB01000084">
    <property type="protein sequence ID" value="GAD57393.1"/>
    <property type="molecule type" value="Genomic_DNA"/>
</dbReference>
<dbReference type="eggNOG" id="COG3391">
    <property type="taxonomic scope" value="Bacteria"/>
</dbReference>
<protein>
    <submittedName>
        <fullName evidence="5">Uncharacterized protein</fullName>
    </submittedName>
</protein>
<evidence type="ECO:0000313" key="6">
    <source>
        <dbReference type="Proteomes" id="UP000016566"/>
    </source>
</evidence>
<evidence type="ECO:0000259" key="3">
    <source>
        <dbReference type="Pfam" id="PF20009"/>
    </source>
</evidence>
<dbReference type="PANTHER" id="PTHR34819">
    <property type="entry name" value="LARGE CYSTEINE-RICH PERIPLASMIC PROTEIN OMCB"/>
    <property type="match status" value="1"/>
</dbReference>
<name>U3ARN8_9RHOB</name>
<dbReference type="RefSeq" id="WP_021695491.1">
    <property type="nucleotide sequence ID" value="NZ_BATB01000084.1"/>
</dbReference>
<dbReference type="SUPFAM" id="SSF63825">
    <property type="entry name" value="YWTD domain"/>
    <property type="match status" value="1"/>
</dbReference>
<dbReference type="NCBIfam" id="TIGR01451">
    <property type="entry name" value="B_ant_repeat"/>
    <property type="match status" value="1"/>
</dbReference>
<dbReference type="InterPro" id="IPR051172">
    <property type="entry name" value="Chlamydia_OmcB"/>
</dbReference>
<dbReference type="InterPro" id="IPR013783">
    <property type="entry name" value="Ig-like_fold"/>
</dbReference>
<accession>U3ARN8</accession>
<sequence length="983" mass="102531">MPGLFAGGTSEITVTVNEVTGGAGTLTGGVAYLSAWIDFAGDGVFDASDRIAADLRDGEAGDKDGAFNGEIKFDVAVPADATLLPTFARFRFSTTEGMVTVALDGEVEDYQITVSNDDPPVVCDNGLYQIATKDSTLKRMRFGQGPSGYTLNLETLGTTNNNVNAGWGYNELDGYIYGVRSGKGELWRVDGTGTFTRLVDIPNTAADGSNAGDILPNGTMVYKIDQSTWQLLDLSDPTAPVDLGTLNLTQPVNTVDFASNPIDGVIYGINSTTDRLFRASANGGLPGTTMVVEFGPAIYTGTYGAVFFDENGRMYAYDNNTNIIYLIDTTTGSRQFLAESVQDEGGINDGASCRGPSPVPLSGLGGNIYVDQNASDVKEASETNLGGGIRIDIYTDNGTPNDLTDDSFVATADTDADGTYAFTGLPAASTYRLEVDVTDPDLPSGSQIGTSNPIVGARPDSSGIAVDYDFGFDPQFSDLLITKSAFQAGTTSPVTTAAPGDMIDWVVEVTNDGPGSPSNVRVIEKIPTGFAYVSDDAPATGDFYDPETGLWFVDEILSGATERLTVRVRVLETGSHINEVEIIESSLPDLDSDPASGTSIDDLGDGRADDDEARVEITLEIGTRLLSGRLILDDGRNGGTAHDGVRNGGETGTQAGTLRLLDAGGALLASPEIAADGRWSYALDDSYTGTLTLSVTPAVDWIAVSEAPGAAPGLDNPNPHDGTFTFTPAPGTDHAGLDLGLVAAPTLSEDRTASLGAGQTTLLPHLYRAGSPGDVRFEITDIEQSPADAFSVTPFLDTDCDGTPETPLNDPVPVAASQELCLLSRVVSGSGLPPGASLVYELIATTTLEATAVAHVAQDRDRVTVEVGGGQLVLVKTVRNLTQATAEGAANRAAPGDVLAYRIELINPSQAHATDITVYDQTPPYTQLSEPVPSPVAVGPSLTCSITAPSTNTAGYAGPLRWDCAGSHAPGDRGSVSFAVRIE</sequence>
<dbReference type="Pfam" id="PF20009">
    <property type="entry name" value="GEVED"/>
    <property type="match status" value="1"/>
</dbReference>
<dbReference type="OrthoDB" id="1204817at2"/>
<dbReference type="AlphaFoldDB" id="U3ARN8"/>
<keyword evidence="6" id="KW-1185">Reference proteome</keyword>
<feature type="domain" description="DUF11" evidence="2">
    <location>
        <begin position="492"/>
        <end position="592"/>
    </location>
</feature>
<feature type="region of interest" description="Disordered" evidence="1">
    <location>
        <begin position="585"/>
        <end position="609"/>
    </location>
</feature>
<proteinExistence type="predicted"/>
<organism evidence="5 6">
    <name type="scientific">Limimaricola cinnabarinus LL-001</name>
    <dbReference type="NCBI Taxonomy" id="1337093"/>
    <lineage>
        <taxon>Bacteria</taxon>
        <taxon>Pseudomonadati</taxon>
        <taxon>Pseudomonadota</taxon>
        <taxon>Alphaproteobacteria</taxon>
        <taxon>Rhodobacterales</taxon>
        <taxon>Paracoccaceae</taxon>
        <taxon>Limimaricola</taxon>
    </lineage>
</organism>
<dbReference type="STRING" id="1337093.MBELCI_3445"/>
<evidence type="ECO:0000259" key="4">
    <source>
        <dbReference type="Pfam" id="PF21959"/>
    </source>
</evidence>
<dbReference type="InterPro" id="IPR045474">
    <property type="entry name" value="GEVED"/>
</dbReference>
<dbReference type="Proteomes" id="UP000016566">
    <property type="component" value="Unassembled WGS sequence"/>
</dbReference>
<feature type="domain" description="GEVED" evidence="3">
    <location>
        <begin position="32"/>
        <end position="113"/>
    </location>
</feature>
<feature type="domain" description="DUF6923" evidence="4">
    <location>
        <begin position="149"/>
        <end position="354"/>
    </location>
</feature>
<evidence type="ECO:0000259" key="2">
    <source>
        <dbReference type="Pfam" id="PF01345"/>
    </source>
</evidence>
<gene>
    <name evidence="5" type="ORF">MBELCI_3445</name>
</gene>